<sequence length="52" mass="5914">MYVCMYISIVSCKVKNELSTACACVCFYVCIQLLLLRLPSTTTRKLSSTNWD</sequence>
<organism evidence="2">
    <name type="scientific">Octopus bimaculoides</name>
    <name type="common">California two-spotted octopus</name>
    <dbReference type="NCBI Taxonomy" id="37653"/>
    <lineage>
        <taxon>Eukaryota</taxon>
        <taxon>Metazoa</taxon>
        <taxon>Spiralia</taxon>
        <taxon>Lophotrochozoa</taxon>
        <taxon>Mollusca</taxon>
        <taxon>Cephalopoda</taxon>
        <taxon>Coleoidea</taxon>
        <taxon>Octopodiformes</taxon>
        <taxon>Octopoda</taxon>
        <taxon>Incirrata</taxon>
        <taxon>Octopodidae</taxon>
        <taxon>Octopus</taxon>
    </lineage>
</organism>
<dbReference type="EMBL" id="KQ416938">
    <property type="protein sequence ID" value="KOF94533.1"/>
    <property type="molecule type" value="Genomic_DNA"/>
</dbReference>
<evidence type="ECO:0000256" key="1">
    <source>
        <dbReference type="SAM" id="Phobius"/>
    </source>
</evidence>
<proteinExistence type="predicted"/>
<keyword evidence="1" id="KW-0812">Transmembrane</keyword>
<feature type="transmembrane region" description="Helical" evidence="1">
    <location>
        <begin position="18"/>
        <end position="36"/>
    </location>
</feature>
<reference evidence="2" key="1">
    <citation type="submission" date="2015-07" db="EMBL/GenBank/DDBJ databases">
        <title>MeaNS - Measles Nucleotide Surveillance Program.</title>
        <authorList>
            <person name="Tran T."/>
            <person name="Druce J."/>
        </authorList>
    </citation>
    <scope>NUCLEOTIDE SEQUENCE</scope>
    <source>
        <strain evidence="2">UCB-OBI-ISO-001</strain>
        <tissue evidence="2">Gonad</tissue>
    </source>
</reference>
<keyword evidence="1" id="KW-1133">Transmembrane helix</keyword>
<keyword evidence="1" id="KW-0472">Membrane</keyword>
<evidence type="ECO:0000313" key="2">
    <source>
        <dbReference type="EMBL" id="KOF94533.1"/>
    </source>
</evidence>
<name>A0A0L8HZ63_OCTBM</name>
<gene>
    <name evidence="2" type="ORF">OCBIM_22001496mg</name>
</gene>
<accession>A0A0L8HZ63</accession>
<dbReference type="AlphaFoldDB" id="A0A0L8HZ63"/>
<protein>
    <submittedName>
        <fullName evidence="2">Uncharacterized protein</fullName>
    </submittedName>
</protein>